<dbReference type="Proteomes" id="UP000186698">
    <property type="component" value="Chromosome 1L"/>
</dbReference>
<evidence type="ECO:0000256" key="2">
    <source>
        <dbReference type="SAM" id="MobiDB-lite"/>
    </source>
</evidence>
<protein>
    <submittedName>
        <fullName evidence="5 6">Uncharacterized protein LOC108705424 isoform X1</fullName>
    </submittedName>
</protein>
<dbReference type="STRING" id="8355.A0A310UA24"/>
<organism evidence="5">
    <name type="scientific">Xenopus laevis</name>
    <name type="common">African clawed frog</name>
    <dbReference type="NCBI Taxonomy" id="8355"/>
    <lineage>
        <taxon>Eukaryota</taxon>
        <taxon>Metazoa</taxon>
        <taxon>Chordata</taxon>
        <taxon>Craniata</taxon>
        <taxon>Vertebrata</taxon>
        <taxon>Euteleostomi</taxon>
        <taxon>Amphibia</taxon>
        <taxon>Batrachia</taxon>
        <taxon>Anura</taxon>
        <taxon>Pipoidea</taxon>
        <taxon>Pipidae</taxon>
        <taxon>Xenopodinae</taxon>
        <taxon>Xenopus</taxon>
        <taxon>Xenopus</taxon>
    </lineage>
</organism>
<feature type="compositionally biased region" description="Polar residues" evidence="2">
    <location>
        <begin position="104"/>
        <end position="115"/>
    </location>
</feature>
<reference evidence="5 6" key="1">
    <citation type="submission" date="2022-04" db="UniProtKB">
        <authorList>
            <consortium name="RefSeq"/>
        </authorList>
    </citation>
    <scope>IDENTIFICATION</scope>
    <source>
        <strain evidence="5 6">J_2021</strain>
        <tissue evidence="5 6">Erythrocytes</tissue>
    </source>
</reference>
<dbReference type="SMART" id="SM00367">
    <property type="entry name" value="LRR_CC"/>
    <property type="match status" value="8"/>
</dbReference>
<dbReference type="InterPro" id="IPR057207">
    <property type="entry name" value="FBXL15_LRR"/>
</dbReference>
<name>A0A310UA24_XENLA</name>
<keyword evidence="1" id="KW-0833">Ubl conjugation pathway</keyword>
<proteinExistence type="predicted"/>
<dbReference type="PROSITE" id="PS50181">
    <property type="entry name" value="FBOX"/>
    <property type="match status" value="1"/>
</dbReference>
<accession>A0A974GZM2</accession>
<feature type="region of interest" description="Disordered" evidence="2">
    <location>
        <begin position="1"/>
        <end position="20"/>
    </location>
</feature>
<dbReference type="GeneID" id="108705424"/>
<dbReference type="CDD" id="cd22139">
    <property type="entry name" value="F-box_unchar"/>
    <property type="match status" value="1"/>
</dbReference>
<dbReference type="InterPro" id="IPR032675">
    <property type="entry name" value="LRR_dom_sf"/>
</dbReference>
<evidence type="ECO:0000313" key="4">
    <source>
        <dbReference type="Proteomes" id="UP000186698"/>
    </source>
</evidence>
<dbReference type="InterPro" id="IPR006553">
    <property type="entry name" value="Leu-rich_rpt_Cys-con_subtyp"/>
</dbReference>
<feature type="compositionally biased region" description="Basic and acidic residues" evidence="2">
    <location>
        <begin position="745"/>
        <end position="761"/>
    </location>
</feature>
<feature type="compositionally biased region" description="Polar residues" evidence="2">
    <location>
        <begin position="72"/>
        <end position="85"/>
    </location>
</feature>
<feature type="region of interest" description="Disordered" evidence="2">
    <location>
        <begin position="745"/>
        <end position="783"/>
    </location>
</feature>
<evidence type="ECO:0000313" key="6">
    <source>
        <dbReference type="RefSeq" id="XP_018097788.1"/>
    </source>
</evidence>
<feature type="domain" description="F-box" evidence="3">
    <location>
        <begin position="802"/>
        <end position="848"/>
    </location>
</feature>
<evidence type="ECO:0000256" key="1">
    <source>
        <dbReference type="ARBA" id="ARBA00022786"/>
    </source>
</evidence>
<dbReference type="RefSeq" id="XP_018097787.1">
    <property type="nucleotide sequence ID" value="XM_018242298.2"/>
</dbReference>
<feature type="region of interest" description="Disordered" evidence="2">
    <location>
        <begin position="100"/>
        <end position="121"/>
    </location>
</feature>
<dbReference type="KEGG" id="xla:108705424"/>
<dbReference type="RefSeq" id="XP_018097788.1">
    <property type="nucleotide sequence ID" value="XM_018242299.2"/>
</dbReference>
<dbReference type="SMART" id="SM00256">
    <property type="entry name" value="FBOX"/>
    <property type="match status" value="1"/>
</dbReference>
<accession>A0A310UA24</accession>
<evidence type="ECO:0000259" key="3">
    <source>
        <dbReference type="PROSITE" id="PS50181"/>
    </source>
</evidence>
<gene>
    <name evidence="5 6" type="primary">LOC108705424</name>
</gene>
<keyword evidence="4" id="KW-1185">Reference proteome</keyword>
<dbReference type="OrthoDB" id="10257471at2759"/>
<accession>A0AA97PZB0</accession>
<evidence type="ECO:0000313" key="5">
    <source>
        <dbReference type="RefSeq" id="XP_018097787.1"/>
    </source>
</evidence>
<dbReference type="PANTHER" id="PTHR13382">
    <property type="entry name" value="MITOCHONDRIAL ATP SYNTHASE COUPLING FACTOR B"/>
    <property type="match status" value="1"/>
</dbReference>
<dbReference type="Bgee" id="108705424">
    <property type="expression patterns" value="Expressed in testis and 7 other cell types or tissues"/>
</dbReference>
<dbReference type="Pfam" id="PF25372">
    <property type="entry name" value="DUF7885"/>
    <property type="match status" value="1"/>
</dbReference>
<dbReference type="Gene3D" id="3.80.10.10">
    <property type="entry name" value="Ribonuclease Inhibitor"/>
    <property type="match status" value="2"/>
</dbReference>
<sequence length="1251" mass="140293">MEQPVQIANASGAVGKLDTPRTSNLKFLRDKRLSYFCGKNVKSSLSETDKPQPEIQESLVHCQPKKSESPRRSFSTPSSKAQQPLTIPGVVQVNLNDEADSTPERTFSQPRPQRTSIKEPLSHRSLLSSSFVSGLNQELLEDAYVPESEKLQHVMGWARKFLKKCDGEEYSQTVTNHKDVSSGDNLAMAKNITKEPKGKSNVDPYKLSRATPSVSFNMVQLTNSLENKKNVHISDNLLSSLESFALSDDFGECNSSDMKKLVNEEETREIFCGEQHFKQNVTVIPTLLSDTKSIDTFTNSNYHWNSCQEDKEADHLLASFPSMERNGIEPNAYKNRCFETKSDCEEKNYHRDRGIVDVKHTNILDSDSENSTVKDSGINTTYFERLKGRASSAVSTIDTERLDTLLLDLGMNHKRSEERSHPSDADGSWTDRTFLVKRFVESETTGRDIIVKSNTGSSHNENPEEQSYISHLLKHLPDDISTISSKLCPVCDFLNNSGASSCTECGSILIDSQTKMNEKQTDVKMQIKQKRDQDERCFTRRPNDFLNYSRSFDETSAANPNAKDKKKPIWEEKSDVNSDGNESVLEKYFFYVNHLEMIKSQEQKSGRKLLPANYSSSDLSSEDSFEDHIGVCSPSRTAELNCRFLSESDSEEDETHFLEGAQVTIKPELVYNSQQAMGKGQTSFSNHLKELGMRKPGPRAEKDLIDSLDRKLPKDIHIASKVTGSKRHWEKSSIAWASYTHGELKTRSPDIRRPDSAEAKKRTSINKNQGDNHAGAGTEHFGSGKYSKFNEMPKWDTQKDSGCMWLLLPDELWIFIFSKLPHKDLSKAAQVCQRFCHIANDASLWKIIEITNCHSLNDNNLVSIGHHHPESLKLNHCHDSGQCITDEGLRKLFQNCKDSLKDLKITNTSGARFEGDAILFHASIYCRKLTSVDISWTAATDKGVIAVIESSPQVQNLSVNGCKITDHTITALVKKHSRSLVKLEVFGCHAVTARCLCTVVTECVYLQCLNIGRLPKVTDVCLAKIASNLNRLTMLNVTGLNVVRDRSVHHIVKQCLKLENLTLSSCSQVTDVSLVEISTYLPTIKYLDVSGCKKVSDIGIQALARSCKQICHLDLSSTGTGKRGVCLLASYCCASLECLKLSFCKDVTADAIEKLCKNCKRLKMLHLYGCRISPDIDSIKKFSKDFKIFHDLSIPAAKILETRVDSEEHSSQEKTPWGRVTKGQELFPRPILTKNVVFPAGLDFFTVIKVD</sequence>
<dbReference type="Pfam" id="PF12937">
    <property type="entry name" value="F-box-like"/>
    <property type="match status" value="1"/>
</dbReference>
<dbReference type="GO" id="GO:0005737">
    <property type="term" value="C:cytoplasm"/>
    <property type="evidence" value="ECO:0000318"/>
    <property type="project" value="GO_Central"/>
</dbReference>
<dbReference type="SUPFAM" id="SSF81383">
    <property type="entry name" value="F-box domain"/>
    <property type="match status" value="1"/>
</dbReference>
<feature type="region of interest" description="Disordered" evidence="2">
    <location>
        <begin position="61"/>
        <end position="87"/>
    </location>
</feature>
<dbReference type="InterPro" id="IPR036047">
    <property type="entry name" value="F-box-like_dom_sf"/>
</dbReference>
<dbReference type="InterPro" id="IPR050648">
    <property type="entry name" value="F-box_LRR-repeat"/>
</dbReference>
<dbReference type="InterPro" id="IPR001810">
    <property type="entry name" value="F-box_dom"/>
</dbReference>
<dbReference type="PANTHER" id="PTHR13382:SF69">
    <property type="entry name" value="FI18408P1"/>
    <property type="match status" value="1"/>
</dbReference>
<dbReference type="SUPFAM" id="SSF52047">
    <property type="entry name" value="RNI-like"/>
    <property type="match status" value="2"/>
</dbReference>
<dbReference type="AlphaFoldDB" id="A0A310UA24"/>
<dbReference type="PaxDb" id="8355-A0A310UA24"/>